<dbReference type="InterPro" id="IPR017941">
    <property type="entry name" value="Rieske_2Fe-2S"/>
</dbReference>
<dbReference type="GO" id="GO:0046872">
    <property type="term" value="F:metal ion binding"/>
    <property type="evidence" value="ECO:0007669"/>
    <property type="project" value="UniProtKB-KW"/>
</dbReference>
<name>A0A075G8V6_9ARCH</name>
<evidence type="ECO:0000256" key="1">
    <source>
        <dbReference type="ARBA" id="ARBA00022714"/>
    </source>
</evidence>
<comment type="cofactor">
    <cofactor evidence="5">
        <name>[2Fe-2S] cluster</name>
        <dbReference type="ChEBI" id="CHEBI:190135"/>
    </cofactor>
</comment>
<dbReference type="GO" id="GO:0051537">
    <property type="term" value="F:2 iron, 2 sulfur cluster binding"/>
    <property type="evidence" value="ECO:0007669"/>
    <property type="project" value="UniProtKB-KW"/>
</dbReference>
<keyword evidence="4" id="KW-0411">Iron-sulfur</keyword>
<dbReference type="CDD" id="cd03528">
    <property type="entry name" value="Rieske_RO_ferredoxin"/>
    <property type="match status" value="1"/>
</dbReference>
<accession>A0A075G8V6</accession>
<sequence>MSKILAGKASDIPSGKMIMVSTDGKDILVTNVDGNYYAMDDTCTHAGASLSEGSLDGSTLTCPWHGSTWDCKTGKLIAFGTQLKDLSSYKVTVESDNVFVEA</sequence>
<organism evidence="7">
    <name type="scientific">uncultured marine thaumarchaeote KM3_05_G02</name>
    <dbReference type="NCBI Taxonomy" id="1455970"/>
    <lineage>
        <taxon>Archaea</taxon>
        <taxon>Nitrososphaerota</taxon>
        <taxon>environmental samples</taxon>
    </lineage>
</organism>
<evidence type="ECO:0000256" key="5">
    <source>
        <dbReference type="ARBA" id="ARBA00034078"/>
    </source>
</evidence>
<keyword evidence="3" id="KW-0408">Iron</keyword>
<dbReference type="InterPro" id="IPR036922">
    <property type="entry name" value="Rieske_2Fe-2S_sf"/>
</dbReference>
<reference evidence="7" key="1">
    <citation type="journal article" date="2014" name="Genome Biol. Evol.">
        <title>Pangenome evidence for extensive interdomain horizontal transfer affecting lineage core and shell genes in uncultured planktonic thaumarchaeota and euryarchaeota.</title>
        <authorList>
            <person name="Deschamps P."/>
            <person name="Zivanovic Y."/>
            <person name="Moreira D."/>
            <person name="Rodriguez-Valera F."/>
            <person name="Lopez-Garcia P."/>
        </authorList>
    </citation>
    <scope>NUCLEOTIDE SEQUENCE</scope>
</reference>
<dbReference type="AlphaFoldDB" id="A0A075G8V6"/>
<dbReference type="PROSITE" id="PS51296">
    <property type="entry name" value="RIESKE"/>
    <property type="match status" value="1"/>
</dbReference>
<feature type="domain" description="Rieske" evidence="6">
    <location>
        <begin position="4"/>
        <end position="100"/>
    </location>
</feature>
<evidence type="ECO:0000313" key="7">
    <source>
        <dbReference type="EMBL" id="AIE98401.1"/>
    </source>
</evidence>
<evidence type="ECO:0000259" key="6">
    <source>
        <dbReference type="PROSITE" id="PS51296"/>
    </source>
</evidence>
<dbReference type="EMBL" id="KF900534">
    <property type="protein sequence ID" value="AIE98401.1"/>
    <property type="molecule type" value="Genomic_DNA"/>
</dbReference>
<keyword evidence="2" id="KW-0479">Metal-binding</keyword>
<dbReference type="PANTHER" id="PTHR21496:SF0">
    <property type="entry name" value="RIESKE DOMAIN-CONTAINING PROTEIN"/>
    <property type="match status" value="1"/>
</dbReference>
<keyword evidence="1" id="KW-0001">2Fe-2S</keyword>
<proteinExistence type="predicted"/>
<evidence type="ECO:0000256" key="4">
    <source>
        <dbReference type="ARBA" id="ARBA00023014"/>
    </source>
</evidence>
<protein>
    <submittedName>
        <fullName evidence="7">Rieske (2Fe-2S) domain-containing protein (HcaC, bphF)</fullName>
    </submittedName>
</protein>
<evidence type="ECO:0000256" key="2">
    <source>
        <dbReference type="ARBA" id="ARBA00022723"/>
    </source>
</evidence>
<dbReference type="PANTHER" id="PTHR21496">
    <property type="entry name" value="FERREDOXIN-RELATED"/>
    <property type="match status" value="1"/>
</dbReference>
<evidence type="ECO:0000256" key="3">
    <source>
        <dbReference type="ARBA" id="ARBA00023004"/>
    </source>
</evidence>
<dbReference type="SUPFAM" id="SSF50022">
    <property type="entry name" value="ISP domain"/>
    <property type="match status" value="1"/>
</dbReference>
<dbReference type="Pfam" id="PF00355">
    <property type="entry name" value="Rieske"/>
    <property type="match status" value="1"/>
</dbReference>
<gene>
    <name evidence="7" type="primary">bphF</name>
    <name evidence="7" type="synonym">hcaC</name>
</gene>
<dbReference type="Gene3D" id="2.102.10.10">
    <property type="entry name" value="Rieske [2Fe-2S] iron-sulphur domain"/>
    <property type="match status" value="1"/>
</dbReference>